<evidence type="ECO:0000313" key="2">
    <source>
        <dbReference type="EMBL" id="MBB4153113.1"/>
    </source>
</evidence>
<dbReference type="PANTHER" id="PTHR43252:SF7">
    <property type="entry name" value="TRANSCRIPTIONAL REGULATOR YQJI"/>
    <property type="match status" value="1"/>
</dbReference>
<evidence type="ECO:0000313" key="3">
    <source>
        <dbReference type="Proteomes" id="UP000529795"/>
    </source>
</evidence>
<dbReference type="PANTHER" id="PTHR43252">
    <property type="entry name" value="TRANSCRIPTIONAL REGULATOR YQJI"/>
    <property type="match status" value="1"/>
</dbReference>
<dbReference type="Proteomes" id="UP000529795">
    <property type="component" value="Unassembled WGS sequence"/>
</dbReference>
<dbReference type="EMBL" id="JACIEV010000002">
    <property type="protein sequence ID" value="MBB4153113.1"/>
    <property type="molecule type" value="Genomic_DNA"/>
</dbReference>
<dbReference type="Pfam" id="PF03551">
    <property type="entry name" value="PadR"/>
    <property type="match status" value="1"/>
</dbReference>
<evidence type="ECO:0000259" key="1">
    <source>
        <dbReference type="Pfam" id="PF03551"/>
    </source>
</evidence>
<comment type="caution">
    <text evidence="2">The sequence shown here is derived from an EMBL/GenBank/DDBJ whole genome shotgun (WGS) entry which is preliminary data.</text>
</comment>
<dbReference type="AlphaFoldDB" id="A0A840F1B1"/>
<dbReference type="InterPro" id="IPR036390">
    <property type="entry name" value="WH_DNA-bd_sf"/>
</dbReference>
<keyword evidence="2" id="KW-0238">DNA-binding</keyword>
<dbReference type="GO" id="GO:0003677">
    <property type="term" value="F:DNA binding"/>
    <property type="evidence" value="ECO:0007669"/>
    <property type="project" value="UniProtKB-KW"/>
</dbReference>
<dbReference type="InterPro" id="IPR036388">
    <property type="entry name" value="WH-like_DNA-bd_sf"/>
</dbReference>
<dbReference type="InterPro" id="IPR005149">
    <property type="entry name" value="Tscrpt_reg_PadR_N"/>
</dbReference>
<organism evidence="2 3">
    <name type="scientific">Sphingomonas jinjuensis</name>
    <dbReference type="NCBI Taxonomy" id="535907"/>
    <lineage>
        <taxon>Bacteria</taxon>
        <taxon>Pseudomonadati</taxon>
        <taxon>Pseudomonadota</taxon>
        <taxon>Alphaproteobacteria</taxon>
        <taxon>Sphingomonadales</taxon>
        <taxon>Sphingomonadaceae</taxon>
        <taxon>Sphingomonas</taxon>
    </lineage>
</organism>
<reference evidence="2 3" key="1">
    <citation type="submission" date="2020-08" db="EMBL/GenBank/DDBJ databases">
        <title>Genomic Encyclopedia of Type Strains, Phase IV (KMG-IV): sequencing the most valuable type-strain genomes for metagenomic binning, comparative biology and taxonomic classification.</title>
        <authorList>
            <person name="Goeker M."/>
        </authorList>
    </citation>
    <scope>NUCLEOTIDE SEQUENCE [LARGE SCALE GENOMIC DNA]</scope>
    <source>
        <strain evidence="2 3">YC6723</strain>
    </source>
</reference>
<accession>A0A840F1B1</accession>
<protein>
    <submittedName>
        <fullName evidence="2">DNA-binding PadR family transcriptional regulator</fullName>
    </submittedName>
</protein>
<dbReference type="SUPFAM" id="SSF46785">
    <property type="entry name" value="Winged helix' DNA-binding domain"/>
    <property type="match status" value="1"/>
</dbReference>
<keyword evidence="3" id="KW-1185">Reference proteome</keyword>
<proteinExistence type="predicted"/>
<gene>
    <name evidence="2" type="ORF">GGQ80_001001</name>
</gene>
<dbReference type="Gene3D" id="1.10.10.10">
    <property type="entry name" value="Winged helix-like DNA-binding domain superfamily/Winged helix DNA-binding domain"/>
    <property type="match status" value="1"/>
</dbReference>
<name>A0A840F1B1_9SPHN</name>
<sequence>MMFGHRHCNEGRYRDARARGFAPRGGWEQWNERLEHRFAEMFGEGRGGGGGGRSRRMFDGGELRLVLLKLIGDQPLAGYELIKAIEAFTNGAYAPSPGVVYPTLTLLDELGQIEQQESEGARKRYAITEVGRQHLAENAEAVAALIARLQALGEHRARSDRAPIRRAMHNLRAVLQNKLEAGALSDEAAHDVADLLDEVARKIERLK</sequence>
<feature type="domain" description="Transcription regulator PadR N-terminal" evidence="1">
    <location>
        <begin position="67"/>
        <end position="137"/>
    </location>
</feature>